<keyword evidence="10" id="KW-1185">Reference proteome</keyword>
<dbReference type="FunFam" id="3.30.720.90:FF:000001">
    <property type="entry name" value="60S ribosomal protein L38"/>
    <property type="match status" value="1"/>
</dbReference>
<feature type="region of interest" description="Disordered" evidence="7">
    <location>
        <begin position="191"/>
        <end position="215"/>
    </location>
</feature>
<name>A0A7R9BTG8_9CRUS</name>
<evidence type="ECO:0000313" key="9">
    <source>
        <dbReference type="EMBL" id="CAD7281291.1"/>
    </source>
</evidence>
<proteinExistence type="inferred from homology"/>
<dbReference type="InterPro" id="IPR038464">
    <property type="entry name" value="Ribosomal_eL38_sf"/>
</dbReference>
<dbReference type="EMBL" id="OA884784">
    <property type="protein sequence ID" value="CAD7281291.1"/>
    <property type="molecule type" value="Genomic_DNA"/>
</dbReference>
<evidence type="ECO:0000313" key="10">
    <source>
        <dbReference type="Proteomes" id="UP000678499"/>
    </source>
</evidence>
<evidence type="ECO:0000256" key="1">
    <source>
        <dbReference type="ARBA" id="ARBA00007803"/>
    </source>
</evidence>
<sequence length="215" mass="24833">MPREIKEIKDFLLTARRKDAKSVKIKKNPTNTKFKVRCSRFLYTLVVTDKEKADKLKQSLPPGLQVKELKREKVTKRGKNGRVSVFVAMATRFQDRVSLFEAKDVTMMFNSSQHADKDSVPYFLRNLPSFNKENFTRYKADSSSQKKPIGVYVSTVSDPSAQVIVNDDTNILLRHLRREATMVLDSGVKRHLSDDRGDRKRIRLSDRTARPSREN</sequence>
<dbReference type="InterPro" id="IPR002675">
    <property type="entry name" value="Ribosomal_eL38"/>
</dbReference>
<reference evidence="9" key="1">
    <citation type="submission" date="2020-11" db="EMBL/GenBank/DDBJ databases">
        <authorList>
            <person name="Tran Van P."/>
        </authorList>
    </citation>
    <scope>NUCLEOTIDE SEQUENCE</scope>
</reference>
<evidence type="ECO:0000256" key="6">
    <source>
        <dbReference type="RuleBase" id="RU003445"/>
    </source>
</evidence>
<accession>A0A7R9BTG8</accession>
<gene>
    <name evidence="9" type="ORF">NMOB1V02_LOCUS8939</name>
</gene>
<protein>
    <recommendedName>
        <fullName evidence="4">Large ribosomal subunit protein eL38</fullName>
    </recommendedName>
    <alternativeName>
        <fullName evidence="5">60S ribosomal protein L38</fullName>
    </alternativeName>
</protein>
<evidence type="ECO:0000259" key="8">
    <source>
        <dbReference type="Pfam" id="PF10172"/>
    </source>
</evidence>
<comment type="similarity">
    <text evidence="1 6">Belongs to the eukaryotic ribosomal protein eL38 family.</text>
</comment>
<dbReference type="AlphaFoldDB" id="A0A7R9BTG8"/>
<dbReference type="OrthoDB" id="10250488at2759"/>
<organism evidence="9">
    <name type="scientific">Notodromas monacha</name>
    <dbReference type="NCBI Taxonomy" id="399045"/>
    <lineage>
        <taxon>Eukaryota</taxon>
        <taxon>Metazoa</taxon>
        <taxon>Ecdysozoa</taxon>
        <taxon>Arthropoda</taxon>
        <taxon>Crustacea</taxon>
        <taxon>Oligostraca</taxon>
        <taxon>Ostracoda</taxon>
        <taxon>Podocopa</taxon>
        <taxon>Podocopida</taxon>
        <taxon>Cypridocopina</taxon>
        <taxon>Cypridoidea</taxon>
        <taxon>Cyprididae</taxon>
        <taxon>Notodromas</taxon>
    </lineage>
</organism>
<keyword evidence="2 6" id="KW-0689">Ribosomal protein</keyword>
<dbReference type="GO" id="GO:0006412">
    <property type="term" value="P:translation"/>
    <property type="evidence" value="ECO:0007669"/>
    <property type="project" value="InterPro"/>
</dbReference>
<dbReference type="EMBL" id="CAJPEX010002747">
    <property type="protein sequence ID" value="CAG0921443.1"/>
    <property type="molecule type" value="Genomic_DNA"/>
</dbReference>
<dbReference type="Gene3D" id="3.30.720.90">
    <property type="match status" value="1"/>
</dbReference>
<dbReference type="GO" id="GO:0022618">
    <property type="term" value="P:protein-RNA complex assembly"/>
    <property type="evidence" value="ECO:0007669"/>
    <property type="project" value="TreeGrafter"/>
</dbReference>
<dbReference type="PANTHER" id="PTHR10965">
    <property type="entry name" value="60S RIBOSOMAL PROTEIN L38"/>
    <property type="match status" value="1"/>
</dbReference>
<dbReference type="GO" id="GO:0022625">
    <property type="term" value="C:cytosolic large ribosomal subunit"/>
    <property type="evidence" value="ECO:0007669"/>
    <property type="project" value="TreeGrafter"/>
</dbReference>
<dbReference type="InterPro" id="IPR018276">
    <property type="entry name" value="DDA1_dom"/>
</dbReference>
<dbReference type="Proteomes" id="UP000678499">
    <property type="component" value="Unassembled WGS sequence"/>
</dbReference>
<evidence type="ECO:0000256" key="7">
    <source>
        <dbReference type="SAM" id="MobiDB-lite"/>
    </source>
</evidence>
<evidence type="ECO:0000256" key="3">
    <source>
        <dbReference type="ARBA" id="ARBA00023274"/>
    </source>
</evidence>
<evidence type="ECO:0000256" key="2">
    <source>
        <dbReference type="ARBA" id="ARBA00022980"/>
    </source>
</evidence>
<keyword evidence="3 6" id="KW-0687">Ribonucleoprotein</keyword>
<evidence type="ECO:0000256" key="4">
    <source>
        <dbReference type="ARBA" id="ARBA00035235"/>
    </source>
</evidence>
<dbReference type="GO" id="GO:0003735">
    <property type="term" value="F:structural constituent of ribosome"/>
    <property type="evidence" value="ECO:0007669"/>
    <property type="project" value="InterPro"/>
</dbReference>
<feature type="domain" description="DET1- and DDB1-associated protein 1" evidence="8">
    <location>
        <begin position="123"/>
        <end position="179"/>
    </location>
</feature>
<dbReference type="Pfam" id="PF01781">
    <property type="entry name" value="Ribosomal_L38e"/>
    <property type="match status" value="1"/>
</dbReference>
<dbReference type="PANTHER" id="PTHR10965:SF0">
    <property type="entry name" value="LARGE RIBOSOMAL SUBUNIT PROTEIN EL38"/>
    <property type="match status" value="1"/>
</dbReference>
<evidence type="ECO:0000256" key="5">
    <source>
        <dbReference type="ARBA" id="ARBA00035338"/>
    </source>
</evidence>
<dbReference type="Pfam" id="PF10172">
    <property type="entry name" value="DDA1"/>
    <property type="match status" value="1"/>
</dbReference>